<dbReference type="InterPro" id="IPR003779">
    <property type="entry name" value="CMD-like"/>
</dbReference>
<reference evidence="2" key="1">
    <citation type="submission" date="2018-06" db="EMBL/GenBank/DDBJ databases">
        <authorList>
            <person name="Zhirakovskaya E."/>
        </authorList>
    </citation>
    <scope>NUCLEOTIDE SEQUENCE</scope>
</reference>
<evidence type="ECO:0000313" key="2">
    <source>
        <dbReference type="EMBL" id="VAX00401.1"/>
    </source>
</evidence>
<dbReference type="Gene3D" id="1.20.1290.10">
    <property type="entry name" value="AhpD-like"/>
    <property type="match status" value="1"/>
</dbReference>
<proteinExistence type="predicted"/>
<dbReference type="Pfam" id="PF02627">
    <property type="entry name" value="CMD"/>
    <property type="match status" value="1"/>
</dbReference>
<dbReference type="GO" id="GO:0051920">
    <property type="term" value="F:peroxiredoxin activity"/>
    <property type="evidence" value="ECO:0007669"/>
    <property type="project" value="InterPro"/>
</dbReference>
<dbReference type="EMBL" id="UOFR01000076">
    <property type="protein sequence ID" value="VAX00401.1"/>
    <property type="molecule type" value="Genomic_DNA"/>
</dbReference>
<dbReference type="PANTHER" id="PTHR35446:SF3">
    <property type="entry name" value="CMD DOMAIN-CONTAINING PROTEIN"/>
    <property type="match status" value="1"/>
</dbReference>
<name>A0A3B1AFE3_9ZZZZ</name>
<dbReference type="InterPro" id="IPR029032">
    <property type="entry name" value="AhpD-like"/>
</dbReference>
<feature type="domain" description="Carboxymuconolactone decarboxylase-like" evidence="1">
    <location>
        <begin position="41"/>
        <end position="118"/>
    </location>
</feature>
<dbReference type="PANTHER" id="PTHR35446">
    <property type="entry name" value="SI:CH211-175M2.5"/>
    <property type="match status" value="1"/>
</dbReference>
<accession>A0A3B1AFE3</accession>
<protein>
    <recommendedName>
        <fullName evidence="1">Carboxymuconolactone decarboxylase-like domain-containing protein</fullName>
    </recommendedName>
</protein>
<sequence length="179" mass="19506">MTDFTFYTPETASDTAKPILAEIEKGYGFIPNLFAYMAEAPTTLKAYLALNELIEETSLSPAQQQVALLAASVENTCDFCTIAHRAIGNMKKANGQTLSALANGETITDPSDAALVAFTRAMVKDRGRPSQDDVNAFFDAGFTKQQIMEVVLIISIKTLSNYINHFTLPEANEELLAVM</sequence>
<gene>
    <name evidence="2" type="ORF">MNBD_GAMMA21-69</name>
</gene>
<organism evidence="2">
    <name type="scientific">hydrothermal vent metagenome</name>
    <dbReference type="NCBI Taxonomy" id="652676"/>
    <lineage>
        <taxon>unclassified sequences</taxon>
        <taxon>metagenomes</taxon>
        <taxon>ecological metagenomes</taxon>
    </lineage>
</organism>
<evidence type="ECO:0000259" key="1">
    <source>
        <dbReference type="Pfam" id="PF02627"/>
    </source>
</evidence>
<dbReference type="AlphaFoldDB" id="A0A3B1AFE3"/>
<dbReference type="SUPFAM" id="SSF69118">
    <property type="entry name" value="AhpD-like"/>
    <property type="match status" value="1"/>
</dbReference>